<reference evidence="5 6" key="1">
    <citation type="journal article" date="2014" name="Arch. Microbiol.">
        <title>Bacillus mesophilum sp. nov., strain IITR-54T, a novel 4-chlorobiphenyl dechlorinating bacterium.</title>
        <authorList>
            <person name="Manickam N."/>
            <person name="Singh N.K."/>
            <person name="Bajaj A."/>
            <person name="Kumar R.M."/>
            <person name="Kaur G."/>
            <person name="Kaur N."/>
            <person name="Bala M."/>
            <person name="Kumar A."/>
            <person name="Mayilraj S."/>
        </authorList>
    </citation>
    <scope>NUCLEOTIDE SEQUENCE [LARGE SCALE GENOMIC DNA]</scope>
    <source>
        <strain evidence="5 6">IITR-54</strain>
    </source>
</reference>
<dbReference type="SUPFAM" id="SSF46689">
    <property type="entry name" value="Homeodomain-like"/>
    <property type="match status" value="1"/>
</dbReference>
<dbReference type="Proteomes" id="UP000441354">
    <property type="component" value="Unassembled WGS sequence"/>
</dbReference>
<dbReference type="PROSITE" id="PS50977">
    <property type="entry name" value="HTH_TETR_2"/>
    <property type="match status" value="1"/>
</dbReference>
<evidence type="ECO:0000313" key="6">
    <source>
        <dbReference type="Proteomes" id="UP000441354"/>
    </source>
</evidence>
<organism evidence="5 6">
    <name type="scientific">Bacillus mesophilum</name>
    <dbReference type="NCBI Taxonomy" id="1071718"/>
    <lineage>
        <taxon>Bacteria</taxon>
        <taxon>Bacillati</taxon>
        <taxon>Bacillota</taxon>
        <taxon>Bacilli</taxon>
        <taxon>Bacillales</taxon>
        <taxon>Bacillaceae</taxon>
        <taxon>Bacillus</taxon>
    </lineage>
</organism>
<feature type="DNA-binding region" description="H-T-H motif" evidence="3">
    <location>
        <begin position="32"/>
        <end position="51"/>
    </location>
</feature>
<evidence type="ECO:0000313" key="5">
    <source>
        <dbReference type="EMBL" id="KAB2330379.1"/>
    </source>
</evidence>
<accession>A0A7V7UTB7</accession>
<keyword evidence="2 3" id="KW-0238">DNA-binding</keyword>
<dbReference type="Pfam" id="PF14278">
    <property type="entry name" value="TetR_C_8"/>
    <property type="match status" value="1"/>
</dbReference>
<protein>
    <submittedName>
        <fullName evidence="5">TetR/AcrR family transcriptional regulator</fullName>
    </submittedName>
</protein>
<keyword evidence="6" id="KW-1185">Reference proteome</keyword>
<name>A0A7V7UTB7_9BACI</name>
<dbReference type="InterPro" id="IPR039532">
    <property type="entry name" value="TetR_C_Firmicutes"/>
</dbReference>
<dbReference type="RefSeq" id="WP_151575771.1">
    <property type="nucleotide sequence ID" value="NZ_WBOT01000008.1"/>
</dbReference>
<dbReference type="InterPro" id="IPR050624">
    <property type="entry name" value="HTH-type_Tx_Regulator"/>
</dbReference>
<evidence type="ECO:0000256" key="1">
    <source>
        <dbReference type="ARBA" id="ARBA00022491"/>
    </source>
</evidence>
<dbReference type="OrthoDB" id="9810250at2"/>
<dbReference type="AlphaFoldDB" id="A0A7V7UTB7"/>
<dbReference type="PANTHER" id="PTHR43479">
    <property type="entry name" value="ACREF/ENVCD OPERON REPRESSOR-RELATED"/>
    <property type="match status" value="1"/>
</dbReference>
<keyword evidence="1" id="KW-0678">Repressor</keyword>
<dbReference type="PANTHER" id="PTHR43479:SF7">
    <property type="entry name" value="TETR-FAMILY TRANSCRIPTIONAL REGULATOR"/>
    <property type="match status" value="1"/>
</dbReference>
<proteinExistence type="predicted"/>
<feature type="domain" description="HTH tetR-type" evidence="4">
    <location>
        <begin position="9"/>
        <end position="69"/>
    </location>
</feature>
<dbReference type="InterPro" id="IPR001647">
    <property type="entry name" value="HTH_TetR"/>
</dbReference>
<comment type="caution">
    <text evidence="5">The sequence shown here is derived from an EMBL/GenBank/DDBJ whole genome shotgun (WGS) entry which is preliminary data.</text>
</comment>
<evidence type="ECO:0000259" key="4">
    <source>
        <dbReference type="PROSITE" id="PS50977"/>
    </source>
</evidence>
<sequence>MTKQDMRIVKTKNALHHALLDLLDKKLLEDISVTEICRTANINRGTFYLHYAQIEDLFEEYFKEITGDLSRAYQEPYRFVSVLKVSRLNSSTIRIFHHIQKYEHFYRIVFSKKVPLMYYYLLFEEINRLLLQEADPKMPEDLNVQIHCAYQANAIIGIIIEWYKSDFSYSADYLNDQLVKILNLSHRPT</sequence>
<dbReference type="Gene3D" id="1.10.357.10">
    <property type="entry name" value="Tetracycline Repressor, domain 2"/>
    <property type="match status" value="1"/>
</dbReference>
<evidence type="ECO:0000256" key="2">
    <source>
        <dbReference type="ARBA" id="ARBA00023125"/>
    </source>
</evidence>
<gene>
    <name evidence="5" type="ORF">F7732_19715</name>
</gene>
<dbReference type="InterPro" id="IPR009057">
    <property type="entry name" value="Homeodomain-like_sf"/>
</dbReference>
<dbReference type="GO" id="GO:0003677">
    <property type="term" value="F:DNA binding"/>
    <property type="evidence" value="ECO:0007669"/>
    <property type="project" value="UniProtKB-UniRule"/>
</dbReference>
<evidence type="ECO:0000256" key="3">
    <source>
        <dbReference type="PROSITE-ProRule" id="PRU00335"/>
    </source>
</evidence>
<dbReference type="EMBL" id="WBOT01000008">
    <property type="protein sequence ID" value="KAB2330379.1"/>
    <property type="molecule type" value="Genomic_DNA"/>
</dbReference>